<dbReference type="AlphaFoldDB" id="A5CZI5"/>
<dbReference type="KEGG" id="pth:PTH_2407"/>
<evidence type="ECO:0000256" key="3">
    <source>
        <dbReference type="ARBA" id="ARBA00022723"/>
    </source>
</evidence>
<dbReference type="eggNOG" id="COG0491">
    <property type="taxonomic scope" value="Bacteria"/>
</dbReference>
<accession>A5CZI5</accession>
<name>A5CZI5_PELTS</name>
<feature type="domain" description="LysM" evidence="7">
    <location>
        <begin position="34"/>
        <end position="78"/>
    </location>
</feature>
<dbReference type="CDD" id="cd00118">
    <property type="entry name" value="LysM"/>
    <property type="match status" value="1"/>
</dbReference>
<dbReference type="PANTHER" id="PTHR42978">
    <property type="entry name" value="QUORUM-QUENCHING LACTONASE YTNP-RELATED-RELATED"/>
    <property type="match status" value="1"/>
</dbReference>
<comment type="similarity">
    <text evidence="2">Belongs to the metallo-beta-lactamase superfamily.</text>
</comment>
<evidence type="ECO:0000313" key="9">
    <source>
        <dbReference type="Proteomes" id="UP000006556"/>
    </source>
</evidence>
<sequence>MKIKEKEKLVMLVLLIFSISIIPINHLWAEQAYDIYIVKEGDELHEIAERYGIDYKELGEINGLDNLDLIYVGQELKVPILNQEVPSISETSKIYDNGPQIVPLIPWPVQGKTGIIYDEQAIINKLINSNKNDYGIKLYVLDGGTLNLPENSVYQDGSKDVMLSVPVYAVLIDHPDALILFDSGMSDDWVNYPADAFAKANYKRSERGTIPDQIISLGYKLEDVDYVVQSHLHSDHQGYYELFPNAQVLVQREEFNGTARVFFSGKHNQPNEVILRAQKPIKWLEIAGDTDQTILEWLPGINLILTEYNHTFGMISMMVDLYHYGRVLLVSDLIYTESCVFPTYKYAAKYTKFPDGMREDLDWLLPIANKIGAKIWYGHDRDQYSTIKKWWNGYYN</sequence>
<dbReference type="Proteomes" id="UP000006556">
    <property type="component" value="Chromosome"/>
</dbReference>
<evidence type="ECO:0000256" key="4">
    <source>
        <dbReference type="ARBA" id="ARBA00022801"/>
    </source>
</evidence>
<keyword evidence="9" id="KW-1185">Reference proteome</keyword>
<dbReference type="CDD" id="cd07729">
    <property type="entry name" value="AHL_lactonase_MBL-fold"/>
    <property type="match status" value="1"/>
</dbReference>
<keyword evidence="6" id="KW-1133">Transmembrane helix</keyword>
<dbReference type="InterPro" id="IPR036779">
    <property type="entry name" value="LysM_dom_sf"/>
</dbReference>
<organism evidence="8 9">
    <name type="scientific">Pelotomaculum thermopropionicum (strain DSM 13744 / JCM 10971 / SI)</name>
    <dbReference type="NCBI Taxonomy" id="370438"/>
    <lineage>
        <taxon>Bacteria</taxon>
        <taxon>Bacillati</taxon>
        <taxon>Bacillota</taxon>
        <taxon>Clostridia</taxon>
        <taxon>Eubacteriales</taxon>
        <taxon>Desulfotomaculaceae</taxon>
        <taxon>Pelotomaculum</taxon>
    </lineage>
</organism>
<dbReference type="PANTHER" id="PTHR42978:SF2">
    <property type="entry name" value="102 KBASES UNSTABLE REGION: FROM 1 TO 119443"/>
    <property type="match status" value="1"/>
</dbReference>
<dbReference type="Pfam" id="PF00753">
    <property type="entry name" value="Lactamase_B"/>
    <property type="match status" value="1"/>
</dbReference>
<dbReference type="GO" id="GO:0016787">
    <property type="term" value="F:hydrolase activity"/>
    <property type="evidence" value="ECO:0007669"/>
    <property type="project" value="UniProtKB-KW"/>
</dbReference>
<evidence type="ECO:0000256" key="5">
    <source>
        <dbReference type="ARBA" id="ARBA00022833"/>
    </source>
</evidence>
<dbReference type="SUPFAM" id="SSF54106">
    <property type="entry name" value="LysM domain"/>
    <property type="match status" value="1"/>
</dbReference>
<evidence type="ECO:0000313" key="8">
    <source>
        <dbReference type="EMBL" id="BAF60588.1"/>
    </source>
</evidence>
<reference evidence="9" key="1">
    <citation type="journal article" date="2008" name="Genome Res.">
        <title>The genome of Pelotomaculum thermopropionicum reveals niche-associated evolution in anaerobic microbiota.</title>
        <authorList>
            <person name="Kosaka T."/>
            <person name="Kato S."/>
            <person name="Shimoyama T."/>
            <person name="Ishii S."/>
            <person name="Abe T."/>
            <person name="Watanabe K."/>
        </authorList>
    </citation>
    <scope>NUCLEOTIDE SEQUENCE [LARGE SCALE GENOMIC DNA]</scope>
    <source>
        <strain evidence="9">DSM 13744 / JCM 10971 / SI</strain>
    </source>
</reference>
<dbReference type="InterPro" id="IPR018392">
    <property type="entry name" value="LysM"/>
</dbReference>
<protein>
    <submittedName>
        <fullName evidence="8">Hypothetical membrane protein</fullName>
    </submittedName>
</protein>
<keyword evidence="6" id="KW-0812">Transmembrane</keyword>
<dbReference type="SMART" id="SM00849">
    <property type="entry name" value="Lactamase_B"/>
    <property type="match status" value="1"/>
</dbReference>
<dbReference type="Gene3D" id="3.10.350.10">
    <property type="entry name" value="LysM domain"/>
    <property type="match status" value="1"/>
</dbReference>
<keyword evidence="5" id="KW-0862">Zinc</keyword>
<evidence type="ECO:0000256" key="1">
    <source>
        <dbReference type="ARBA" id="ARBA00001947"/>
    </source>
</evidence>
<comment type="cofactor">
    <cofactor evidence="1">
        <name>Zn(2+)</name>
        <dbReference type="ChEBI" id="CHEBI:29105"/>
    </cofactor>
</comment>
<dbReference type="HOGENOM" id="CLU_696084_0_0_9"/>
<keyword evidence="4" id="KW-0378">Hydrolase</keyword>
<dbReference type="InterPro" id="IPR036866">
    <property type="entry name" value="RibonucZ/Hydroxyglut_hydro"/>
</dbReference>
<dbReference type="SUPFAM" id="SSF56281">
    <property type="entry name" value="Metallo-hydrolase/oxidoreductase"/>
    <property type="match status" value="1"/>
</dbReference>
<dbReference type="STRING" id="370438.PTH_2407"/>
<dbReference type="Gene3D" id="3.60.15.10">
    <property type="entry name" value="Ribonuclease Z/Hydroxyacylglutathione hydrolase-like"/>
    <property type="match status" value="1"/>
</dbReference>
<dbReference type="eggNOG" id="COG1388">
    <property type="taxonomic scope" value="Bacteria"/>
</dbReference>
<evidence type="ECO:0000256" key="2">
    <source>
        <dbReference type="ARBA" id="ARBA00007749"/>
    </source>
</evidence>
<dbReference type="EMBL" id="AP009389">
    <property type="protein sequence ID" value="BAF60588.1"/>
    <property type="molecule type" value="Genomic_DNA"/>
</dbReference>
<dbReference type="Pfam" id="PF01476">
    <property type="entry name" value="LysM"/>
    <property type="match status" value="1"/>
</dbReference>
<dbReference type="SMART" id="SM00257">
    <property type="entry name" value="LysM"/>
    <property type="match status" value="1"/>
</dbReference>
<keyword evidence="3" id="KW-0479">Metal-binding</keyword>
<feature type="transmembrane region" description="Helical" evidence="6">
    <location>
        <begin position="9"/>
        <end position="29"/>
    </location>
</feature>
<evidence type="ECO:0000256" key="6">
    <source>
        <dbReference type="SAM" id="Phobius"/>
    </source>
</evidence>
<dbReference type="PROSITE" id="PS51782">
    <property type="entry name" value="LYSM"/>
    <property type="match status" value="1"/>
</dbReference>
<evidence type="ECO:0000259" key="7">
    <source>
        <dbReference type="PROSITE" id="PS51782"/>
    </source>
</evidence>
<proteinExistence type="inferred from homology"/>
<dbReference type="InterPro" id="IPR001279">
    <property type="entry name" value="Metallo-B-lactamas"/>
</dbReference>
<dbReference type="InterPro" id="IPR051013">
    <property type="entry name" value="MBL_superfamily_lactonases"/>
</dbReference>
<gene>
    <name evidence="8" type="ordered locus">PTH_2407</name>
</gene>
<dbReference type="GO" id="GO:0046872">
    <property type="term" value="F:metal ion binding"/>
    <property type="evidence" value="ECO:0007669"/>
    <property type="project" value="UniProtKB-KW"/>
</dbReference>
<keyword evidence="6" id="KW-0472">Membrane</keyword>